<proteinExistence type="predicted"/>
<evidence type="ECO:0000313" key="2">
    <source>
        <dbReference type="EMBL" id="KIK95241.1"/>
    </source>
</evidence>
<organism evidence="2 3">
    <name type="scientific">Paxillus rubicundulus Ve08.2h10</name>
    <dbReference type="NCBI Taxonomy" id="930991"/>
    <lineage>
        <taxon>Eukaryota</taxon>
        <taxon>Fungi</taxon>
        <taxon>Dikarya</taxon>
        <taxon>Basidiomycota</taxon>
        <taxon>Agaricomycotina</taxon>
        <taxon>Agaricomycetes</taxon>
        <taxon>Agaricomycetidae</taxon>
        <taxon>Boletales</taxon>
        <taxon>Paxilineae</taxon>
        <taxon>Paxillaceae</taxon>
        <taxon>Paxillus</taxon>
    </lineage>
</organism>
<dbReference type="OrthoDB" id="21330at2759"/>
<dbReference type="EMBL" id="KN825054">
    <property type="protein sequence ID" value="KIK95241.1"/>
    <property type="molecule type" value="Genomic_DNA"/>
</dbReference>
<feature type="region of interest" description="Disordered" evidence="1">
    <location>
        <begin position="83"/>
        <end position="110"/>
    </location>
</feature>
<dbReference type="AlphaFoldDB" id="A0A0D0DYE5"/>
<dbReference type="Proteomes" id="UP000054538">
    <property type="component" value="Unassembled WGS sequence"/>
</dbReference>
<evidence type="ECO:0000256" key="1">
    <source>
        <dbReference type="SAM" id="MobiDB-lite"/>
    </source>
</evidence>
<name>A0A0D0DYE5_9AGAM</name>
<dbReference type="Gene3D" id="3.30.460.10">
    <property type="entry name" value="Beta Polymerase, domain 2"/>
    <property type="match status" value="1"/>
</dbReference>
<accession>A0A0D0DYE5</accession>
<sequence>MQTLRPRASFAFTACTTTLRCKRLLSTAASSRPWFVDPEPVNARHLPPHLLPKTQDFPPNLPVPIKELFAKLSQSPFLEPSTLEVKEPTPIPPGPALPKSIPKGRRKRGRTYSGEGLAEEQGGIWSWTVTAQVKDGTENRGSIEAVVRLVRKTLLKMDPPMILPPNSKRRGHHGWAMVDAGNFAVHIVSREARQKFFLNQSQW</sequence>
<dbReference type="HOGENOM" id="CLU_123408_0_0_1"/>
<reference evidence="2 3" key="1">
    <citation type="submission" date="2014-04" db="EMBL/GenBank/DDBJ databases">
        <authorList>
            <consortium name="DOE Joint Genome Institute"/>
            <person name="Kuo A."/>
            <person name="Kohler A."/>
            <person name="Jargeat P."/>
            <person name="Nagy L.G."/>
            <person name="Floudas D."/>
            <person name="Copeland A."/>
            <person name="Barry K.W."/>
            <person name="Cichocki N."/>
            <person name="Veneault-Fourrey C."/>
            <person name="LaButti K."/>
            <person name="Lindquist E.A."/>
            <person name="Lipzen A."/>
            <person name="Lundell T."/>
            <person name="Morin E."/>
            <person name="Murat C."/>
            <person name="Sun H."/>
            <person name="Tunlid A."/>
            <person name="Henrissat B."/>
            <person name="Grigoriev I.V."/>
            <person name="Hibbett D.S."/>
            <person name="Martin F."/>
            <person name="Nordberg H.P."/>
            <person name="Cantor M.N."/>
            <person name="Hua S.X."/>
        </authorList>
    </citation>
    <scope>NUCLEOTIDE SEQUENCE [LARGE SCALE GENOMIC DNA]</scope>
    <source>
        <strain evidence="2 3">Ve08.2h10</strain>
    </source>
</reference>
<evidence type="ECO:0000313" key="3">
    <source>
        <dbReference type="Proteomes" id="UP000054538"/>
    </source>
</evidence>
<dbReference type="Pfam" id="PF02410">
    <property type="entry name" value="RsfS"/>
    <property type="match status" value="1"/>
</dbReference>
<reference evidence="3" key="2">
    <citation type="submission" date="2015-01" db="EMBL/GenBank/DDBJ databases">
        <title>Evolutionary Origins and Diversification of the Mycorrhizal Mutualists.</title>
        <authorList>
            <consortium name="DOE Joint Genome Institute"/>
            <consortium name="Mycorrhizal Genomics Consortium"/>
            <person name="Kohler A."/>
            <person name="Kuo A."/>
            <person name="Nagy L.G."/>
            <person name="Floudas D."/>
            <person name="Copeland A."/>
            <person name="Barry K.W."/>
            <person name="Cichocki N."/>
            <person name="Veneault-Fourrey C."/>
            <person name="LaButti K."/>
            <person name="Lindquist E.A."/>
            <person name="Lipzen A."/>
            <person name="Lundell T."/>
            <person name="Morin E."/>
            <person name="Murat C."/>
            <person name="Riley R."/>
            <person name="Ohm R."/>
            <person name="Sun H."/>
            <person name="Tunlid A."/>
            <person name="Henrissat B."/>
            <person name="Grigoriev I.V."/>
            <person name="Hibbett D.S."/>
            <person name="Martin F."/>
        </authorList>
    </citation>
    <scope>NUCLEOTIDE SEQUENCE [LARGE SCALE GENOMIC DNA]</scope>
    <source>
        <strain evidence="3">Ve08.2h10</strain>
    </source>
</reference>
<dbReference type="InterPro" id="IPR043519">
    <property type="entry name" value="NT_sf"/>
</dbReference>
<gene>
    <name evidence="2" type="ORF">PAXRUDRAFT_11563</name>
</gene>
<keyword evidence="3" id="KW-1185">Reference proteome</keyword>
<dbReference type="InParanoid" id="A0A0D0DYE5"/>
<protein>
    <submittedName>
        <fullName evidence="2">Unplaced genomic scaffold scaffold_232, whole genome shotgun sequence</fullName>
    </submittedName>
</protein>